<feature type="compositionally biased region" description="Basic and acidic residues" evidence="1">
    <location>
        <begin position="31"/>
        <end position="41"/>
    </location>
</feature>
<evidence type="ECO:0000313" key="2">
    <source>
        <dbReference type="EMBL" id="KAF9449626.1"/>
    </source>
</evidence>
<dbReference type="AlphaFoldDB" id="A0A9P5XI36"/>
<feature type="region of interest" description="Disordered" evidence="1">
    <location>
        <begin position="214"/>
        <end position="258"/>
    </location>
</feature>
<sequence>MMKKKDSQNFRLKLKLPAILRSPFSRRGKKKVEAEGEDTPRRSSSSYEVDISTADTPVDVALSSNKVNADAISTRESRTSTDANTIQQGASTSAVGHDVNPTDGRSQSPAPSQARSHRQSVSKATSGENVRVSMTVDTIKQQLNDGLQMLAEFKKSLRPSSDVQRYDEAIGNFEGAAKGLATLKGKLSNRKLAGNPNRNNLKVDFEDAPFSMGIPGIEESQKESTLDVVQENKENEAQEEAKEKEQQQQQQQQQAVWV</sequence>
<protein>
    <submittedName>
        <fullName evidence="2">Uncharacterized protein</fullName>
    </submittedName>
</protein>
<dbReference type="OrthoDB" id="3021555at2759"/>
<dbReference type="Proteomes" id="UP000807342">
    <property type="component" value="Unassembled WGS sequence"/>
</dbReference>
<evidence type="ECO:0000256" key="1">
    <source>
        <dbReference type="SAM" id="MobiDB-lite"/>
    </source>
</evidence>
<comment type="caution">
    <text evidence="2">The sequence shown here is derived from an EMBL/GenBank/DDBJ whole genome shotgun (WGS) entry which is preliminary data.</text>
</comment>
<feature type="compositionally biased region" description="Polar residues" evidence="1">
    <location>
        <begin position="80"/>
        <end position="94"/>
    </location>
</feature>
<proteinExistence type="predicted"/>
<feature type="region of interest" description="Disordered" evidence="1">
    <location>
        <begin position="19"/>
        <end position="129"/>
    </location>
</feature>
<accession>A0A9P5XI36</accession>
<name>A0A9P5XI36_9AGAR</name>
<organism evidence="2 3">
    <name type="scientific">Macrolepiota fuliginosa MF-IS2</name>
    <dbReference type="NCBI Taxonomy" id="1400762"/>
    <lineage>
        <taxon>Eukaryota</taxon>
        <taxon>Fungi</taxon>
        <taxon>Dikarya</taxon>
        <taxon>Basidiomycota</taxon>
        <taxon>Agaricomycotina</taxon>
        <taxon>Agaricomycetes</taxon>
        <taxon>Agaricomycetidae</taxon>
        <taxon>Agaricales</taxon>
        <taxon>Agaricineae</taxon>
        <taxon>Agaricaceae</taxon>
        <taxon>Macrolepiota</taxon>
    </lineage>
</organism>
<dbReference type="EMBL" id="MU151125">
    <property type="protein sequence ID" value="KAF9449626.1"/>
    <property type="molecule type" value="Genomic_DNA"/>
</dbReference>
<reference evidence="2" key="1">
    <citation type="submission" date="2020-11" db="EMBL/GenBank/DDBJ databases">
        <authorList>
            <consortium name="DOE Joint Genome Institute"/>
            <person name="Ahrendt S."/>
            <person name="Riley R."/>
            <person name="Andreopoulos W."/>
            <person name="Labutti K."/>
            <person name="Pangilinan J."/>
            <person name="Ruiz-Duenas F.J."/>
            <person name="Barrasa J.M."/>
            <person name="Sanchez-Garcia M."/>
            <person name="Camarero S."/>
            <person name="Miyauchi S."/>
            <person name="Serrano A."/>
            <person name="Linde D."/>
            <person name="Babiker R."/>
            <person name="Drula E."/>
            <person name="Ayuso-Fernandez I."/>
            <person name="Pacheco R."/>
            <person name="Padilla G."/>
            <person name="Ferreira P."/>
            <person name="Barriuso J."/>
            <person name="Kellner H."/>
            <person name="Castanera R."/>
            <person name="Alfaro M."/>
            <person name="Ramirez L."/>
            <person name="Pisabarro A.G."/>
            <person name="Kuo A."/>
            <person name="Tritt A."/>
            <person name="Lipzen A."/>
            <person name="He G."/>
            <person name="Yan M."/>
            <person name="Ng V."/>
            <person name="Cullen D."/>
            <person name="Martin F."/>
            <person name="Rosso M.-N."/>
            <person name="Henrissat B."/>
            <person name="Hibbett D."/>
            <person name="Martinez A.T."/>
            <person name="Grigoriev I.V."/>
        </authorList>
    </citation>
    <scope>NUCLEOTIDE SEQUENCE</scope>
    <source>
        <strain evidence="2">MF-IS2</strain>
    </source>
</reference>
<keyword evidence="3" id="KW-1185">Reference proteome</keyword>
<evidence type="ECO:0000313" key="3">
    <source>
        <dbReference type="Proteomes" id="UP000807342"/>
    </source>
</evidence>
<feature type="compositionally biased region" description="Low complexity" evidence="1">
    <location>
        <begin position="247"/>
        <end position="258"/>
    </location>
</feature>
<feature type="compositionally biased region" description="Polar residues" evidence="1">
    <location>
        <begin position="103"/>
        <end position="114"/>
    </location>
</feature>
<feature type="compositionally biased region" description="Basic and acidic residues" evidence="1">
    <location>
        <begin position="219"/>
        <end position="246"/>
    </location>
</feature>
<gene>
    <name evidence="2" type="ORF">P691DRAFT_799122</name>
</gene>